<dbReference type="InterPro" id="IPR000504">
    <property type="entry name" value="RRM_dom"/>
</dbReference>
<comment type="subcellular location">
    <subcellularLocation>
        <location evidence="1">Nucleus</location>
    </subcellularLocation>
</comment>
<dbReference type="Proteomes" id="UP000007110">
    <property type="component" value="Unassembled WGS sequence"/>
</dbReference>
<feature type="region of interest" description="Disordered" evidence="6">
    <location>
        <begin position="177"/>
        <end position="263"/>
    </location>
</feature>
<dbReference type="InterPro" id="IPR012677">
    <property type="entry name" value="Nucleotide-bd_a/b_plait_sf"/>
</dbReference>
<accession>A0A7M7PCE3</accession>
<proteinExistence type="predicted"/>
<protein>
    <recommendedName>
        <fullName evidence="2">U11/U12 small nuclear ribonucleoprotein 35 kDa protein</fullName>
    </recommendedName>
    <alternativeName>
        <fullName evidence="4">U1 snRNP-binding protein homolog</fullName>
    </alternativeName>
</protein>
<reference evidence="8" key="2">
    <citation type="submission" date="2021-01" db="UniProtKB">
        <authorList>
            <consortium name="EnsemblMetazoa"/>
        </authorList>
    </citation>
    <scope>IDENTIFICATION</scope>
</reference>
<evidence type="ECO:0000256" key="3">
    <source>
        <dbReference type="ARBA" id="ARBA00023242"/>
    </source>
</evidence>
<organism evidence="8 9">
    <name type="scientific">Strongylocentrotus purpuratus</name>
    <name type="common">Purple sea urchin</name>
    <dbReference type="NCBI Taxonomy" id="7668"/>
    <lineage>
        <taxon>Eukaryota</taxon>
        <taxon>Metazoa</taxon>
        <taxon>Echinodermata</taxon>
        <taxon>Eleutherozoa</taxon>
        <taxon>Echinozoa</taxon>
        <taxon>Echinoidea</taxon>
        <taxon>Euechinoidea</taxon>
        <taxon>Echinacea</taxon>
        <taxon>Camarodonta</taxon>
        <taxon>Echinidea</taxon>
        <taxon>Strongylocentrotidae</taxon>
        <taxon>Strongylocentrotus</taxon>
    </lineage>
</organism>
<evidence type="ECO:0000256" key="5">
    <source>
        <dbReference type="PROSITE-ProRule" id="PRU00176"/>
    </source>
</evidence>
<dbReference type="OMA" id="FERSRVM"/>
<dbReference type="GO" id="GO:1990904">
    <property type="term" value="C:ribonucleoprotein complex"/>
    <property type="evidence" value="ECO:0007669"/>
    <property type="project" value="UniProtKB-ARBA"/>
</dbReference>
<dbReference type="GO" id="GO:0017069">
    <property type="term" value="F:snRNA binding"/>
    <property type="evidence" value="ECO:0000318"/>
    <property type="project" value="GO_Central"/>
</dbReference>
<feature type="domain" description="RRM" evidence="7">
    <location>
        <begin position="50"/>
        <end position="128"/>
    </location>
</feature>
<dbReference type="InterPro" id="IPR051183">
    <property type="entry name" value="U1_U11-U12_snRNP_70-35kDa"/>
</dbReference>
<dbReference type="GeneID" id="753629"/>
<evidence type="ECO:0000313" key="9">
    <source>
        <dbReference type="Proteomes" id="UP000007110"/>
    </source>
</evidence>
<dbReference type="FunCoup" id="A0A7M7PCE3">
    <property type="interactions" value="306"/>
</dbReference>
<dbReference type="PANTHER" id="PTHR13952">
    <property type="entry name" value="U1 SMALL NUCLEAR RIBONUCLEOPROTEIN 70 KD"/>
    <property type="match status" value="1"/>
</dbReference>
<dbReference type="GO" id="GO:0000398">
    <property type="term" value="P:mRNA splicing, via spliceosome"/>
    <property type="evidence" value="ECO:0000318"/>
    <property type="project" value="GO_Central"/>
</dbReference>
<dbReference type="AlphaFoldDB" id="A0A7M7PCE3"/>
<dbReference type="PROSITE" id="PS50102">
    <property type="entry name" value="RRM"/>
    <property type="match status" value="1"/>
</dbReference>
<dbReference type="GO" id="GO:0005634">
    <property type="term" value="C:nucleus"/>
    <property type="evidence" value="ECO:0007669"/>
    <property type="project" value="UniProtKB-SubCell"/>
</dbReference>
<sequence>MESWHPIARVYHPLTAGSIDGTDTRPHDRAVERAIKASYVPPSVDNDPHLTLFVARLNPETTEKTLRKTFSKYGDIKQVNLIRDVVTGFSKQYAFIEFEEERSARRARAEADQSVIEEHIVFVDWECEHTLDGWIPRRLGGGLGGKKESGQLRFGGRDRPFRKPIVVQAIRDRGIERDRDGGIERDRDGGIDRSRDRGVDRDRDSGIRDKDREIERDRGRENRDRDRENRDRDRGIERDRDRGIDRDRDREIERDRVNDFNNN</sequence>
<keyword evidence="5" id="KW-0694">RNA-binding</keyword>
<reference evidence="9" key="1">
    <citation type="submission" date="2015-02" db="EMBL/GenBank/DDBJ databases">
        <title>Genome sequencing for Strongylocentrotus purpuratus.</title>
        <authorList>
            <person name="Murali S."/>
            <person name="Liu Y."/>
            <person name="Vee V."/>
            <person name="English A."/>
            <person name="Wang M."/>
            <person name="Skinner E."/>
            <person name="Han Y."/>
            <person name="Muzny D.M."/>
            <person name="Worley K.C."/>
            <person name="Gibbs R.A."/>
        </authorList>
    </citation>
    <scope>NUCLEOTIDE SEQUENCE</scope>
</reference>
<dbReference type="KEGG" id="spu:753629"/>
<dbReference type="RefSeq" id="XP_030849615.1">
    <property type="nucleotide sequence ID" value="XM_030993755.1"/>
</dbReference>
<keyword evidence="9" id="KW-1185">Reference proteome</keyword>
<evidence type="ECO:0000256" key="2">
    <source>
        <dbReference type="ARBA" id="ARBA00021080"/>
    </source>
</evidence>
<evidence type="ECO:0000313" key="8">
    <source>
        <dbReference type="EnsemblMetazoa" id="XP_030849615"/>
    </source>
</evidence>
<dbReference type="InterPro" id="IPR035979">
    <property type="entry name" value="RBD_domain_sf"/>
</dbReference>
<dbReference type="SUPFAM" id="SSF54928">
    <property type="entry name" value="RNA-binding domain, RBD"/>
    <property type="match status" value="1"/>
</dbReference>
<evidence type="ECO:0000259" key="7">
    <source>
        <dbReference type="PROSITE" id="PS50102"/>
    </source>
</evidence>
<dbReference type="GO" id="GO:0003729">
    <property type="term" value="F:mRNA binding"/>
    <property type="evidence" value="ECO:0000318"/>
    <property type="project" value="GO_Central"/>
</dbReference>
<evidence type="ECO:0000256" key="4">
    <source>
        <dbReference type="ARBA" id="ARBA00031739"/>
    </source>
</evidence>
<dbReference type="Pfam" id="PF00076">
    <property type="entry name" value="RRM_1"/>
    <property type="match status" value="1"/>
</dbReference>
<dbReference type="EnsemblMetazoa" id="XM_030993755">
    <property type="protein sequence ID" value="XP_030849615"/>
    <property type="gene ID" value="LOC753629"/>
</dbReference>
<dbReference type="InParanoid" id="A0A7M7PCE3"/>
<dbReference type="SMART" id="SM00360">
    <property type="entry name" value="RRM"/>
    <property type="match status" value="1"/>
</dbReference>
<keyword evidence="3" id="KW-0539">Nucleus</keyword>
<evidence type="ECO:0000256" key="1">
    <source>
        <dbReference type="ARBA" id="ARBA00004123"/>
    </source>
</evidence>
<dbReference type="PANTHER" id="PTHR13952:SF6">
    <property type="entry name" value="U11_U12 SMALL NUCLEAR RIBONUCLEOPROTEIN 35 KDA PROTEIN"/>
    <property type="match status" value="1"/>
</dbReference>
<dbReference type="Gene3D" id="3.30.70.330">
    <property type="match status" value="1"/>
</dbReference>
<dbReference type="FunFam" id="3.30.70.330:FF:000132">
    <property type="entry name" value="Small nuclear ribonucleoprotein U11/U12 subunit 35"/>
    <property type="match status" value="1"/>
</dbReference>
<evidence type="ECO:0000256" key="6">
    <source>
        <dbReference type="SAM" id="MobiDB-lite"/>
    </source>
</evidence>
<name>A0A7M7PCE3_STRPU</name>
<dbReference type="OrthoDB" id="6159137at2759"/>